<reference evidence="2 3" key="1">
    <citation type="journal article" date="2024" name="IMA Fungus">
        <title>Apiospora arundinis, a panoply of carbohydrate-active enzymes and secondary metabolites.</title>
        <authorList>
            <person name="Sorensen T."/>
            <person name="Petersen C."/>
            <person name="Muurmann A.T."/>
            <person name="Christiansen J.V."/>
            <person name="Brundto M.L."/>
            <person name="Overgaard C.K."/>
            <person name="Boysen A.T."/>
            <person name="Wollenberg R.D."/>
            <person name="Larsen T.O."/>
            <person name="Sorensen J.L."/>
            <person name="Nielsen K.L."/>
            <person name="Sondergaard T.E."/>
        </authorList>
    </citation>
    <scope>NUCLEOTIDE SEQUENCE [LARGE SCALE GENOMIC DNA]</scope>
    <source>
        <strain evidence="2 3">AAU 773</strain>
    </source>
</reference>
<name>A0ABR2IVW1_9PEZI</name>
<accession>A0ABR2IVW1</accession>
<protein>
    <submittedName>
        <fullName evidence="2">Uncharacterized protein</fullName>
    </submittedName>
</protein>
<dbReference type="PANTHER" id="PTHR37540">
    <property type="entry name" value="TRANSCRIPTION FACTOR (ACR-2), PUTATIVE-RELATED-RELATED"/>
    <property type="match status" value="1"/>
</dbReference>
<dbReference type="PANTHER" id="PTHR37540:SF9">
    <property type="entry name" value="ZN(2)-C6 FUNGAL-TYPE DOMAIN-CONTAINING PROTEIN"/>
    <property type="match status" value="1"/>
</dbReference>
<dbReference type="EMBL" id="JAPCWZ010000004">
    <property type="protein sequence ID" value="KAK8868985.1"/>
    <property type="molecule type" value="Genomic_DNA"/>
</dbReference>
<organism evidence="2 3">
    <name type="scientific">Apiospora arundinis</name>
    <dbReference type="NCBI Taxonomy" id="335852"/>
    <lineage>
        <taxon>Eukaryota</taxon>
        <taxon>Fungi</taxon>
        <taxon>Dikarya</taxon>
        <taxon>Ascomycota</taxon>
        <taxon>Pezizomycotina</taxon>
        <taxon>Sordariomycetes</taxon>
        <taxon>Xylariomycetidae</taxon>
        <taxon>Amphisphaeriales</taxon>
        <taxon>Apiosporaceae</taxon>
        <taxon>Apiospora</taxon>
    </lineage>
</organism>
<keyword evidence="3" id="KW-1185">Reference proteome</keyword>
<proteinExistence type="predicted"/>
<evidence type="ECO:0000313" key="2">
    <source>
        <dbReference type="EMBL" id="KAK8868985.1"/>
    </source>
</evidence>
<evidence type="ECO:0000313" key="3">
    <source>
        <dbReference type="Proteomes" id="UP001390339"/>
    </source>
</evidence>
<sequence length="485" mass="54060">MGSTSNPTVPLPFIGFIGHLQSDPKTRRLIRSQVMMGKNRGKVLPGQKRRPKKQSLPAPSEARTPERASNPPRQRDPSSPQTWLPATAQIPRDLGQNLALVQTADKLEPATINLLFQFCTLTKRALFSLGGSLQCDQNLVDGSIWVLPLASDAAYSHTLVFASQIYYGWAGGCRDFDYTLSLHYQRVLRLLQLRLSHGSLESKTSYTTMAVVLALAVIAHLNGDVTVARDHMLGICEVVRLRGGVISLRDNPKLLVILMRCDLAMALHNSVQPVFLEDIVAASSSDWGVHYYQLDVPSEDIHVTCLHPHINPELLASWHSWKQLSQAANSSHAAPFSLLLHTLVKTGYRLLALKFHPESLDEMVRLGLLAFSCSVFLKWDHVKIRYPQLVSAFKNCVLDVILPSNGDVSVTTIVWVLMTGQLCICTGAGWLRHSMRIYIDRAGIRSWEELRSILKSFIWIDSLHDRPARDLYNSILCSSSSSCLV</sequence>
<dbReference type="Proteomes" id="UP001390339">
    <property type="component" value="Unassembled WGS sequence"/>
</dbReference>
<gene>
    <name evidence="2" type="ORF">PGQ11_007563</name>
</gene>
<evidence type="ECO:0000256" key="1">
    <source>
        <dbReference type="SAM" id="MobiDB-lite"/>
    </source>
</evidence>
<comment type="caution">
    <text evidence="2">The sequence shown here is derived from an EMBL/GenBank/DDBJ whole genome shotgun (WGS) entry which is preliminary data.</text>
</comment>
<feature type="region of interest" description="Disordered" evidence="1">
    <location>
        <begin position="35"/>
        <end position="84"/>
    </location>
</feature>